<keyword evidence="3" id="KW-1185">Reference proteome</keyword>
<sequence length="137" mass="15432">MRNFLILKWGIFAKLLITFITFTVITEKNLEALFDINSTEQITFYSNISDNIENAQNQLPPPRQRRQNFFGGEAETDNGILSSALSAMSAIICCSSLTNLQRPFSDGRIYTENHNNTQQIGVTVAVDKLQIERSKGN</sequence>
<dbReference type="Proteomes" id="UP000605970">
    <property type="component" value="Unassembled WGS sequence"/>
</dbReference>
<keyword evidence="1" id="KW-0472">Membrane</keyword>
<evidence type="ECO:0000313" key="3">
    <source>
        <dbReference type="Proteomes" id="UP000605970"/>
    </source>
</evidence>
<dbReference type="EMBL" id="JABEBT010000116">
    <property type="protein sequence ID" value="KAF7631178.1"/>
    <property type="molecule type" value="Genomic_DNA"/>
</dbReference>
<proteinExistence type="predicted"/>
<reference evidence="2" key="1">
    <citation type="journal article" date="2020" name="Ecol. Evol.">
        <title>Genome structure and content of the rice root-knot nematode (Meloidogyne graminicola).</title>
        <authorList>
            <person name="Phan N.T."/>
            <person name="Danchin E.G.J."/>
            <person name="Klopp C."/>
            <person name="Perfus-Barbeoch L."/>
            <person name="Kozlowski D.K."/>
            <person name="Koutsovoulos G.D."/>
            <person name="Lopez-Roques C."/>
            <person name="Bouchez O."/>
            <person name="Zahm M."/>
            <person name="Besnard G."/>
            <person name="Bellafiore S."/>
        </authorList>
    </citation>
    <scope>NUCLEOTIDE SEQUENCE</scope>
    <source>
        <strain evidence="2">VN-18</strain>
    </source>
</reference>
<keyword evidence="1" id="KW-0812">Transmembrane</keyword>
<evidence type="ECO:0000313" key="2">
    <source>
        <dbReference type="EMBL" id="KAF7631178.1"/>
    </source>
</evidence>
<comment type="caution">
    <text evidence="2">The sequence shown here is derived from an EMBL/GenBank/DDBJ whole genome shotgun (WGS) entry which is preliminary data.</text>
</comment>
<feature type="transmembrane region" description="Helical" evidence="1">
    <location>
        <begin position="6"/>
        <end position="25"/>
    </location>
</feature>
<dbReference type="AlphaFoldDB" id="A0A8S9ZFA1"/>
<name>A0A8S9ZFA1_9BILA</name>
<evidence type="ECO:0000256" key="1">
    <source>
        <dbReference type="SAM" id="Phobius"/>
    </source>
</evidence>
<gene>
    <name evidence="2" type="ORF">Mgra_00008617</name>
</gene>
<keyword evidence="1" id="KW-1133">Transmembrane helix</keyword>
<organism evidence="2 3">
    <name type="scientific">Meloidogyne graminicola</name>
    <dbReference type="NCBI Taxonomy" id="189291"/>
    <lineage>
        <taxon>Eukaryota</taxon>
        <taxon>Metazoa</taxon>
        <taxon>Ecdysozoa</taxon>
        <taxon>Nematoda</taxon>
        <taxon>Chromadorea</taxon>
        <taxon>Rhabditida</taxon>
        <taxon>Tylenchina</taxon>
        <taxon>Tylenchomorpha</taxon>
        <taxon>Tylenchoidea</taxon>
        <taxon>Meloidogynidae</taxon>
        <taxon>Meloidogyninae</taxon>
        <taxon>Meloidogyne</taxon>
    </lineage>
</organism>
<accession>A0A8S9ZFA1</accession>
<protein>
    <submittedName>
        <fullName evidence="2">Uncharacterized protein</fullName>
    </submittedName>
</protein>